<evidence type="ECO:0000313" key="4">
    <source>
        <dbReference type="Proteomes" id="UP000823749"/>
    </source>
</evidence>
<reference evidence="3" key="1">
    <citation type="submission" date="2020-08" db="EMBL/GenBank/DDBJ databases">
        <title>Plant Genome Project.</title>
        <authorList>
            <person name="Zhang R.-G."/>
        </authorList>
    </citation>
    <scope>NUCLEOTIDE SEQUENCE</scope>
    <source>
        <strain evidence="3">WSP0</strain>
        <tissue evidence="3">Leaf</tissue>
    </source>
</reference>
<evidence type="ECO:0000259" key="2">
    <source>
        <dbReference type="PROSITE" id="PS51746"/>
    </source>
</evidence>
<gene>
    <name evidence="3" type="ORF">RHGRI_000578</name>
</gene>
<protein>
    <recommendedName>
        <fullName evidence="2">PPM-type phosphatase domain-containing protein</fullName>
    </recommendedName>
</protein>
<dbReference type="PROSITE" id="PS51746">
    <property type="entry name" value="PPM_2"/>
    <property type="match status" value="1"/>
</dbReference>
<dbReference type="SUPFAM" id="SSF81606">
    <property type="entry name" value="PP2C-like"/>
    <property type="match status" value="1"/>
</dbReference>
<keyword evidence="1" id="KW-0472">Membrane</keyword>
<dbReference type="InterPro" id="IPR001932">
    <property type="entry name" value="PPM-type_phosphatase-like_dom"/>
</dbReference>
<dbReference type="GO" id="GO:0004722">
    <property type="term" value="F:protein serine/threonine phosphatase activity"/>
    <property type="evidence" value="ECO:0007669"/>
    <property type="project" value="InterPro"/>
</dbReference>
<feature type="domain" description="PPM-type phosphatase" evidence="2">
    <location>
        <begin position="106"/>
        <end position="357"/>
    </location>
</feature>
<sequence length="357" mass="39280">MMKRIRSTCEREVRRERGGTMSGTGALIISQMRRSDAAGSIGLGLDVGVSSGGVWEPNSNIKLEMGGLRLTLCLLGLITYAIPFSVGMPEACLTVYNQGGASAVLQMNFYIDIGKYGTEEVRVWAAAVFDGHAGAEASEMASKLLLDYFLLHSMFISINPNTEGYIMVNEGQNEEARQEQHDVSLLSYGELPDISKQSRQRRIFEDVLEAFVKNFTSGAVGTVVVWVDGHLLVANVGDLEATFCSENLQSHEVVEGHSPNRVDEGERYVTAGAHVFKWKVSYWADVIISITRAIIRGFVESAGVVSEPEVTDSKPLTANDTRFVVARNSIFERLPPLKIILSETEKQELLSIINQRL</sequence>
<dbReference type="EMBL" id="JACTNZ010000001">
    <property type="protein sequence ID" value="KAG5564435.1"/>
    <property type="molecule type" value="Genomic_DNA"/>
</dbReference>
<dbReference type="AlphaFoldDB" id="A0AAV6LIA9"/>
<name>A0AAV6LIA9_9ERIC</name>
<comment type="caution">
    <text evidence="3">The sequence shown here is derived from an EMBL/GenBank/DDBJ whole genome shotgun (WGS) entry which is preliminary data.</text>
</comment>
<keyword evidence="1" id="KW-1133">Transmembrane helix</keyword>
<dbReference type="Proteomes" id="UP000823749">
    <property type="component" value="Chromosome 1"/>
</dbReference>
<organism evidence="3 4">
    <name type="scientific">Rhododendron griersonianum</name>
    <dbReference type="NCBI Taxonomy" id="479676"/>
    <lineage>
        <taxon>Eukaryota</taxon>
        <taxon>Viridiplantae</taxon>
        <taxon>Streptophyta</taxon>
        <taxon>Embryophyta</taxon>
        <taxon>Tracheophyta</taxon>
        <taxon>Spermatophyta</taxon>
        <taxon>Magnoliopsida</taxon>
        <taxon>eudicotyledons</taxon>
        <taxon>Gunneridae</taxon>
        <taxon>Pentapetalae</taxon>
        <taxon>asterids</taxon>
        <taxon>Ericales</taxon>
        <taxon>Ericaceae</taxon>
        <taxon>Ericoideae</taxon>
        <taxon>Rhodoreae</taxon>
        <taxon>Rhododendron</taxon>
    </lineage>
</organism>
<dbReference type="SMART" id="SM00332">
    <property type="entry name" value="PP2Cc"/>
    <property type="match status" value="1"/>
</dbReference>
<accession>A0AAV6LIA9</accession>
<dbReference type="PANTHER" id="PTHR47992">
    <property type="entry name" value="PROTEIN PHOSPHATASE"/>
    <property type="match status" value="1"/>
</dbReference>
<evidence type="ECO:0000256" key="1">
    <source>
        <dbReference type="SAM" id="Phobius"/>
    </source>
</evidence>
<keyword evidence="4" id="KW-1185">Reference proteome</keyword>
<keyword evidence="1" id="KW-0812">Transmembrane</keyword>
<dbReference type="Gene3D" id="3.60.40.10">
    <property type="entry name" value="PPM-type phosphatase domain"/>
    <property type="match status" value="1"/>
</dbReference>
<dbReference type="Pfam" id="PF00481">
    <property type="entry name" value="PP2C"/>
    <property type="match status" value="1"/>
</dbReference>
<evidence type="ECO:0000313" key="3">
    <source>
        <dbReference type="EMBL" id="KAG5564435.1"/>
    </source>
</evidence>
<dbReference type="InterPro" id="IPR036457">
    <property type="entry name" value="PPM-type-like_dom_sf"/>
</dbReference>
<dbReference type="InterPro" id="IPR015655">
    <property type="entry name" value="PP2C"/>
</dbReference>
<proteinExistence type="predicted"/>
<feature type="transmembrane region" description="Helical" evidence="1">
    <location>
        <begin position="68"/>
        <end position="88"/>
    </location>
</feature>